<feature type="transmembrane region" description="Helical" evidence="1">
    <location>
        <begin position="144"/>
        <end position="161"/>
    </location>
</feature>
<dbReference type="Pfam" id="PF13968">
    <property type="entry name" value="DUF4220"/>
    <property type="match status" value="1"/>
</dbReference>
<evidence type="ECO:0000256" key="1">
    <source>
        <dbReference type="SAM" id="Phobius"/>
    </source>
</evidence>
<evidence type="ECO:0000313" key="4">
    <source>
        <dbReference type="Proteomes" id="UP000324705"/>
    </source>
</evidence>
<feature type="transmembrane region" description="Helical" evidence="1">
    <location>
        <begin position="118"/>
        <end position="137"/>
    </location>
</feature>
<organism evidence="3 4">
    <name type="scientific">Triticum turgidum subsp. durum</name>
    <name type="common">Durum wheat</name>
    <name type="synonym">Triticum durum</name>
    <dbReference type="NCBI Taxonomy" id="4567"/>
    <lineage>
        <taxon>Eukaryota</taxon>
        <taxon>Viridiplantae</taxon>
        <taxon>Streptophyta</taxon>
        <taxon>Embryophyta</taxon>
        <taxon>Tracheophyta</taxon>
        <taxon>Spermatophyta</taxon>
        <taxon>Magnoliopsida</taxon>
        <taxon>Liliopsida</taxon>
        <taxon>Poales</taxon>
        <taxon>Poaceae</taxon>
        <taxon>BOP clade</taxon>
        <taxon>Pooideae</taxon>
        <taxon>Triticodae</taxon>
        <taxon>Triticeae</taxon>
        <taxon>Triticinae</taxon>
        <taxon>Triticum</taxon>
    </lineage>
</organism>
<dbReference type="InterPro" id="IPR025315">
    <property type="entry name" value="DUF4220"/>
</dbReference>
<dbReference type="EMBL" id="LT934116">
    <property type="protein sequence ID" value="VAH71127.1"/>
    <property type="molecule type" value="Genomic_DNA"/>
</dbReference>
<keyword evidence="1" id="KW-0472">Membrane</keyword>
<reference evidence="3 4" key="1">
    <citation type="submission" date="2017-09" db="EMBL/GenBank/DDBJ databases">
        <authorList>
            <consortium name="International Durum Wheat Genome Sequencing Consortium (IDWGSC)"/>
            <person name="Milanesi L."/>
        </authorList>
    </citation>
    <scope>NUCLEOTIDE SEQUENCE [LARGE SCALE GENOMIC DNA]</scope>
    <source>
        <strain evidence="4">cv. Svevo</strain>
    </source>
</reference>
<dbReference type="AlphaFoldDB" id="A0A9R1RVY0"/>
<keyword evidence="4" id="KW-1185">Reference proteome</keyword>
<feature type="transmembrane region" description="Helical" evidence="1">
    <location>
        <begin position="18"/>
        <end position="37"/>
    </location>
</feature>
<gene>
    <name evidence="3" type="ORF">TRITD_3Bv1G006030</name>
</gene>
<protein>
    <recommendedName>
        <fullName evidence="2">DUF4220 domain-containing protein</fullName>
    </recommendedName>
</protein>
<keyword evidence="1" id="KW-0812">Transmembrane</keyword>
<evidence type="ECO:0000259" key="2">
    <source>
        <dbReference type="Pfam" id="PF13968"/>
    </source>
</evidence>
<dbReference type="Proteomes" id="UP000324705">
    <property type="component" value="Chromosome 3B"/>
</dbReference>
<dbReference type="InterPro" id="IPR007658">
    <property type="entry name" value="DUF594"/>
</dbReference>
<feature type="transmembrane region" description="Helical" evidence="1">
    <location>
        <begin position="301"/>
        <end position="326"/>
    </location>
</feature>
<dbReference type="Pfam" id="PF04578">
    <property type="entry name" value="DUF594"/>
    <property type="match status" value="1"/>
</dbReference>
<feature type="domain" description="DUF4220" evidence="2">
    <location>
        <begin position="54"/>
        <end position="404"/>
    </location>
</feature>
<name>A0A9R1RVY0_TRITD</name>
<evidence type="ECO:0000313" key="3">
    <source>
        <dbReference type="EMBL" id="VAH71127.1"/>
    </source>
</evidence>
<accession>A0A9R1RVY0</accession>
<dbReference type="Gramene" id="TRITD3Bv1G006030.1">
    <property type="protein sequence ID" value="TRITD3Bv1G006030.1"/>
    <property type="gene ID" value="TRITD3Bv1G006030"/>
</dbReference>
<proteinExistence type="predicted"/>
<feature type="transmembrane region" description="Helical" evidence="1">
    <location>
        <begin position="269"/>
        <end position="289"/>
    </location>
</feature>
<sequence length="682" mass="76470">MAGGAAWKEWGIAAWKEWGIQALVLLSLTLQVALLMLAEFRRRVDSGAVRFLAWSAYMLADGTAIYVLGHLSAASRSPDHELMAFWAPFLLLHLGGQDNITAYAVEDNRLWLRHLQTFAVQVTAAGYVLFYTSVVVGSQSGSALLRWAGILMFVMGVVKYAERVWALRCAGSNPVGKNYQALQHSGFCISRNNLEDILDKRPWDTEDCLLMAHRTLGVPKEMIKGLMNEAGYGHASYLREEGRLYKVVEMQMSLMHDVLYTKAEVMHTWFGLCIRVLSPAATTVALLLFHRHQHGRHQHRVDVAVTYVLLVGALVLEVVSALRGLFSSWACVLLISHGPHYSLRETLRHMPGGRPRWWLKAAAWVARHVSGSLGRMVLSVRRLVRAADWARYWSASMGQHNLLQLAARSRVSKRSRMANSMGREVWWNAMAYSSSIPVSPFIQDLVVDYLLSKEGDLRLFSHDHDSLVHFDSRGQAELSRWGLYEGLTWSVEEKILVWHIATNIYIYSMSMMSSSSSEEHERMSEAVQALSNYMLYLLASRPYMLGPTANHNSYIEVCFGLIACGPRDAAATPYNSPEEVARFLKTYGDTESDSRFPLLGVDHTTQGHLVSMLHKGCELGAKIVQDDAVGTLELLAQVWVETLCYAGQRCSALCHAKQLSDGGELITVAAILVEYFKRGKFR</sequence>
<keyword evidence="1" id="KW-1133">Transmembrane helix</keyword>
<dbReference type="OMA" id="VWHLATN"/>
<feature type="transmembrane region" description="Helical" evidence="1">
    <location>
        <begin position="49"/>
        <end position="69"/>
    </location>
</feature>
<dbReference type="PANTHER" id="PTHR31325">
    <property type="entry name" value="OS01G0798800 PROTEIN-RELATED"/>
    <property type="match status" value="1"/>
</dbReference>